<protein>
    <submittedName>
        <fullName evidence="1">Uncharacterized protein</fullName>
    </submittedName>
</protein>
<comment type="caution">
    <text evidence="1">The sequence shown here is derived from an EMBL/GenBank/DDBJ whole genome shotgun (WGS) entry which is preliminary data.</text>
</comment>
<organism evidence="1 2">
    <name type="scientific">Elysia crispata</name>
    <name type="common">lettuce slug</name>
    <dbReference type="NCBI Taxonomy" id="231223"/>
    <lineage>
        <taxon>Eukaryota</taxon>
        <taxon>Metazoa</taxon>
        <taxon>Spiralia</taxon>
        <taxon>Lophotrochozoa</taxon>
        <taxon>Mollusca</taxon>
        <taxon>Gastropoda</taxon>
        <taxon>Heterobranchia</taxon>
        <taxon>Euthyneura</taxon>
        <taxon>Panpulmonata</taxon>
        <taxon>Sacoglossa</taxon>
        <taxon>Placobranchoidea</taxon>
        <taxon>Plakobranchidae</taxon>
        <taxon>Elysia</taxon>
    </lineage>
</organism>
<gene>
    <name evidence="1" type="ORF">RRG08_017405</name>
</gene>
<keyword evidence="2" id="KW-1185">Reference proteome</keyword>
<accession>A0AAE0ZPY0</accession>
<dbReference type="Proteomes" id="UP001283361">
    <property type="component" value="Unassembled WGS sequence"/>
</dbReference>
<proteinExistence type="predicted"/>
<sequence>MPRTFHRSVFATQISYPSARHLELELNRRGEVAESSQRVFPEWDPQNNVSIDEISTARAFTSPVAS</sequence>
<reference evidence="1" key="1">
    <citation type="journal article" date="2023" name="G3 (Bethesda)">
        <title>A reference genome for the long-term kleptoplast-retaining sea slug Elysia crispata morphotype clarki.</title>
        <authorList>
            <person name="Eastman K.E."/>
            <person name="Pendleton A.L."/>
            <person name="Shaikh M.A."/>
            <person name="Suttiyut T."/>
            <person name="Ogas R."/>
            <person name="Tomko P."/>
            <person name="Gavelis G."/>
            <person name="Widhalm J.R."/>
            <person name="Wisecaver J.H."/>
        </authorList>
    </citation>
    <scope>NUCLEOTIDE SEQUENCE</scope>
    <source>
        <strain evidence="1">ECLA1</strain>
    </source>
</reference>
<dbReference type="AlphaFoldDB" id="A0AAE0ZPY0"/>
<evidence type="ECO:0000313" key="1">
    <source>
        <dbReference type="EMBL" id="KAK3772841.1"/>
    </source>
</evidence>
<evidence type="ECO:0000313" key="2">
    <source>
        <dbReference type="Proteomes" id="UP001283361"/>
    </source>
</evidence>
<dbReference type="EMBL" id="JAWDGP010003589">
    <property type="protein sequence ID" value="KAK3772841.1"/>
    <property type="molecule type" value="Genomic_DNA"/>
</dbReference>
<name>A0AAE0ZPY0_9GAST</name>